<dbReference type="PANTHER" id="PTHR11567:SF19">
    <property type="entry name" value="GH19849P"/>
    <property type="match status" value="1"/>
</dbReference>
<keyword evidence="2" id="KW-1185">Reference proteome</keyword>
<reference evidence="1" key="2">
    <citation type="submission" date="2021-08" db="EMBL/GenBank/DDBJ databases">
        <authorList>
            <person name="Eriksson T."/>
        </authorList>
    </citation>
    <scope>NUCLEOTIDE SEQUENCE</scope>
    <source>
        <strain evidence="1">Stoneville</strain>
        <tissue evidence="1">Whole head</tissue>
    </source>
</reference>
<protein>
    <recommendedName>
        <fullName evidence="3">Lysosomal acid phosphatase</fullName>
    </recommendedName>
</protein>
<sequence>MKSACKKYDEELAQVLKSEKIQDIIAANSNLLHYLTEHAGQKFDSIGSVELLYNTLEIELLHNLTLPAWTRNVSLEDMKILAARSLEIYTETDFMKKMKGGMFLKEVISSLERTDKSPFLYLYAAHDLTLVNILRALGYKSMLKPGFGASLVFEMRNNSEVTMVYRDDFKSDPELIVLENCPPPCHFDNFKNVLEPFIPSDWEAECSQ</sequence>
<dbReference type="SUPFAM" id="SSF53254">
    <property type="entry name" value="Phosphoglycerate mutase-like"/>
    <property type="match status" value="1"/>
</dbReference>
<dbReference type="InterPro" id="IPR050645">
    <property type="entry name" value="Histidine_acid_phosphatase"/>
</dbReference>
<dbReference type="EMBL" id="JABDTM020014967">
    <property type="protein sequence ID" value="KAH0819284.1"/>
    <property type="molecule type" value="Genomic_DNA"/>
</dbReference>
<dbReference type="PANTHER" id="PTHR11567">
    <property type="entry name" value="ACID PHOSPHATASE-RELATED"/>
    <property type="match status" value="1"/>
</dbReference>
<evidence type="ECO:0000313" key="1">
    <source>
        <dbReference type="EMBL" id="KAH0819284.1"/>
    </source>
</evidence>
<dbReference type="GO" id="GO:0016791">
    <property type="term" value="F:phosphatase activity"/>
    <property type="evidence" value="ECO:0007669"/>
    <property type="project" value="TreeGrafter"/>
</dbReference>
<dbReference type="Gene3D" id="3.40.50.1240">
    <property type="entry name" value="Phosphoglycerate mutase-like"/>
    <property type="match status" value="1"/>
</dbReference>
<organism evidence="1 2">
    <name type="scientific">Tenebrio molitor</name>
    <name type="common">Yellow mealworm beetle</name>
    <dbReference type="NCBI Taxonomy" id="7067"/>
    <lineage>
        <taxon>Eukaryota</taxon>
        <taxon>Metazoa</taxon>
        <taxon>Ecdysozoa</taxon>
        <taxon>Arthropoda</taxon>
        <taxon>Hexapoda</taxon>
        <taxon>Insecta</taxon>
        <taxon>Pterygota</taxon>
        <taxon>Neoptera</taxon>
        <taxon>Endopterygota</taxon>
        <taxon>Coleoptera</taxon>
        <taxon>Polyphaga</taxon>
        <taxon>Cucujiformia</taxon>
        <taxon>Tenebrionidae</taxon>
        <taxon>Tenebrio</taxon>
    </lineage>
</organism>
<name>A0A8J6HR35_TENMO</name>
<dbReference type="InterPro" id="IPR029033">
    <property type="entry name" value="His_PPase_superfam"/>
</dbReference>
<reference evidence="1" key="1">
    <citation type="journal article" date="2020" name="J Insects Food Feed">
        <title>The yellow mealworm (Tenebrio molitor) genome: a resource for the emerging insects as food and feed industry.</title>
        <authorList>
            <person name="Eriksson T."/>
            <person name="Andere A."/>
            <person name="Kelstrup H."/>
            <person name="Emery V."/>
            <person name="Picard C."/>
        </authorList>
    </citation>
    <scope>NUCLEOTIDE SEQUENCE</scope>
    <source>
        <strain evidence="1">Stoneville</strain>
        <tissue evidence="1">Whole head</tissue>
    </source>
</reference>
<evidence type="ECO:0000313" key="2">
    <source>
        <dbReference type="Proteomes" id="UP000719412"/>
    </source>
</evidence>
<comment type="caution">
    <text evidence="1">The sequence shown here is derived from an EMBL/GenBank/DDBJ whole genome shotgun (WGS) entry which is preliminary data.</text>
</comment>
<dbReference type="AlphaFoldDB" id="A0A8J6HR35"/>
<evidence type="ECO:0008006" key="3">
    <source>
        <dbReference type="Google" id="ProtNLM"/>
    </source>
</evidence>
<accession>A0A8J6HR35</accession>
<dbReference type="Proteomes" id="UP000719412">
    <property type="component" value="Unassembled WGS sequence"/>
</dbReference>
<gene>
    <name evidence="1" type="ORF">GEV33_003507</name>
</gene>
<proteinExistence type="predicted"/>